<dbReference type="GO" id="GO:0005524">
    <property type="term" value="F:ATP binding"/>
    <property type="evidence" value="ECO:0007669"/>
    <property type="project" value="UniProtKB-KW"/>
</dbReference>
<reference evidence="5 6" key="1">
    <citation type="submission" date="2024-10" db="EMBL/GenBank/DDBJ databases">
        <authorList>
            <person name="Kim D."/>
        </authorList>
    </citation>
    <scope>NUCLEOTIDE SEQUENCE [LARGE SCALE GENOMIC DNA]</scope>
    <source>
        <strain evidence="5">BH-2024</strain>
    </source>
</reference>
<evidence type="ECO:0000313" key="6">
    <source>
        <dbReference type="Proteomes" id="UP001620626"/>
    </source>
</evidence>
<comment type="similarity">
    <text evidence="1">Belongs to the helicase family.</text>
</comment>
<proteinExistence type="inferred from homology"/>
<dbReference type="PANTHER" id="PTHR10492">
    <property type="match status" value="1"/>
</dbReference>
<keyword evidence="1" id="KW-0227">DNA damage</keyword>
<feature type="domain" description="Macro" evidence="4">
    <location>
        <begin position="2350"/>
        <end position="2545"/>
    </location>
</feature>
<dbReference type="CDD" id="cd22744">
    <property type="entry name" value="OTU"/>
    <property type="match status" value="1"/>
</dbReference>
<evidence type="ECO:0000256" key="2">
    <source>
        <dbReference type="SAM" id="MobiDB-lite"/>
    </source>
</evidence>
<evidence type="ECO:0000313" key="5">
    <source>
        <dbReference type="EMBL" id="KAL3075630.1"/>
    </source>
</evidence>
<dbReference type="EC" id="5.6.2.3" evidence="1"/>
<dbReference type="InterPro" id="IPR002589">
    <property type="entry name" value="Macro_dom"/>
</dbReference>
<dbReference type="Pfam" id="PF14214">
    <property type="entry name" value="Helitron_like_N"/>
    <property type="match status" value="1"/>
</dbReference>
<dbReference type="Pfam" id="PF05970">
    <property type="entry name" value="PIF1"/>
    <property type="match status" value="1"/>
</dbReference>
<dbReference type="CDD" id="cd18809">
    <property type="entry name" value="SF1_C_RecD"/>
    <property type="match status" value="1"/>
</dbReference>
<feature type="region of interest" description="Disordered" evidence="2">
    <location>
        <begin position="25"/>
        <end position="48"/>
    </location>
</feature>
<keyword evidence="1" id="KW-0378">Hydrolase</keyword>
<dbReference type="InterPro" id="IPR010285">
    <property type="entry name" value="DNA_helicase_pif1-like_DEAD"/>
</dbReference>
<comment type="caution">
    <text evidence="5">The sequence shown here is derived from an EMBL/GenBank/DDBJ whole genome shotgun (WGS) entry which is preliminary data.</text>
</comment>
<sequence>MPTSKTGCTSSERNCRKVRYNLAPPSATGFLPAAGPPNRERSPTPTGIRAAASPERVVRPARSNVEVPADINLAIFKKPIHGRDFEADCRRGHELLCAYSFAKDRRVESQLRRLITEMTQCADLAKSNVAHSRGIGVEVNPYARPWPAESEKVDGWTDASVSAKKSSEGYNKSTQGSQYTYVDLYLQHNDYRFGKKVNRQTPAKVKLPKMTEVVRKSPQKVIRPKNEWTTIVCGKAVTKLLMEPKEQKKIAPIGLAPKKMPEIISQEKAPNKAPLILTIVPNEPPHKPTLNFIWQCVTYKKTPANKKAQDQTNYSNKRVKQSVQHPHREFITKNLSNEMDWTKFMNCGSRKPTQTVCSKSYASAVHHPLITGDDRNFPILVPLKTNTQTPKRPTPFNAVKLITPIPLNMVKHRVFDADITRRDFLLRNYMQKFDSVSLTFLKKLIKEMFLYKRIFGEDSHQPQTTKYFGGADLTDTPKKLLKRSRIESQADPDEAQSQTKQRIINSALDNFDSITEENSIIETKDISNADNYEPNDIESNIISSAFTEFKMDSGIDELSGHTTKPRRQSGQFTSDNCFKCHKTVNAMAGYGELPCGHKVHWEQPFVEWYKTLLNNCPVPRCTNAWTGILDIDYIPVCESKLNAPVRQLPLPRGKFGGTSSRVEHSGLTPSSQMSTSKQSQQTIDSLLMPPPSLVPRRTSSRISNAPTLFSTPTSSRQSIKPVTSHCASAQSAHFGLGCGAQSAKHLPTYYNSLQELNLRCPHCNALLLPSEFKMEGGYPKCCAKGHVNLRVRFDDLQKWPTKLIALFNNQDTTTIRWIGKLRANAMAYNDSLAFGCVRIQRDDNLKQGYRIVKCNNMIRYVLWDFNPPTPDLPHLQGQLFTIPDADARLRIDEIAQERHLDEELLNFLHGILREHHPFADLYKTASETFKNLEDADKINFRMLVVDTNKKGIERSVDKSLAIEEIQERQIREIHPGRINVETAAGSKLVAEFYFDNGANVPPGQKYDIVLQGKHGTGEHDMKWWNRNVEPTIFPLLFSRGQFAYEYGIKLKLAEKERFDTTYRQIRDADGDIMDDTELGEEAEFLPPELERRIHRRDNVSRAQWFRYMCQIRDHDWKSSHWLWNWNNLAQLYTISYNNRIEAQKVQYMKQLQGQKRLVRVPALLQWVQQIRNNKGLKGPIGQIFMTDAHFRGSRQFYQKEYANCMTICREIGKPDLLITFTMDPECEELDNLLPIGPDGKRHQWHDRPDIVCRLFIDKRDELLNDLTKKMVLGYVTAWFFSLEFQLRGLPHIHVCLTLDWERIRLHGVIQSPEDYMSEYICAEIPSLPEPGRRTEEAKRMRELYKTITTKHIHTCSAQRCLVDGKCKKHFPKPFSYDYVYSENAYPRYLRRPPAPNDSALKKHPQRYGNTFKTNGPKGQSIIDNSYVIPYNKFLSAKFKSHINVEFVAGDGCTKYVCKYVMKGADMCFVQVSKEGFDENALRYDEFHQIRLTRHITSVEAFMSIYGVPLVQRSHKVTELDVHGPEGHRIAIEEGEEEEAAIAEEKRIERGDERTTQLTSYFTFNRKRKIDGEASLKLTYATCFKKLFYDLQKRKWKPYIQHELAGQKLCRLKTAIRQLLFAVEDPTDWNDLRTFNGRLHNTFIDAAKARGLMVDNILWKNTIIEAFETKKSARQCIRWLAVFFATANLTSPTELLDEILQMPNNWLVNTRVAGASLEDRRQYVLRALEWFLREHGVEPDDQPRADGTFETACEHIGLPRPPNINIGQEEYIALQFNRDDVINAHLEPELRDPELFNNDMKQRYHKLFTNGPKPNDEQQSLIQEVHKAIVDAASVIDGHKTHFNSSVPRLFMVTGEGGAGKTFTYNSNEFTFMPTATTGIAAELLYEGQTVHKRICRRKHVNSSTPINLDYDSRFAELLRRTHGILIDEISMQHKDVLEYVDKLLRSIAPSEYLRNTPFAGKVVVLGGDWKQLAPVVPGGGHLDQLNASVKNSQLFSNFVTRKLLANHRLRPGQENYRNFLLRVGTGKNNTDHRVQLKPSMCVATRNELLDFVFTKEMFEHPLDHEEQLGGCAILSPLNSETFELNNIIMNQIVGDERIYTATTQPVHDETGQSELLNVVADADCENLTRLTPQGVPEHRLRIKIGAIMMVIKNISIADGLCNGTRVQVLPGPKGRLMKHIIRCRILTGNKRGHEHDLHPARFVFGGDPEAVHQGPIKCERIQFPLRPGSVMTINKSQGQTLQRVGVLLDQSQCFSHGQLYVALSRVKDEADIRICTKHLHHKVKNVVMQELLDPQDIENVQNMLKDDPTSKNESGSDSGTEMDVDYGSLCVPQTPSLNHLEKTKSCSHLDLNSAVTRFDLAKIKVVKGDITRQKVDMLVNAANPQLRRGGGVDDAIHRACQPEMAALEKTLKTLHMSNGCDFPAGCVVVTDTYGDLKMNAKYIAHAIGPAVQVLPPTDTQIANLNLCYARALDALIEKKGKTIAFPSISTGAFGFPRDIASKTAMEAVLNWLSTNQQADQVEEILFVYFRKHEAQMGTDLIGLAKRHIPSRSATPSHAFTPKTSRARIPLRTTLTSEIRERLTLKGSQISEQTIETPKLDPAPSTSIAPPLCVASCHDVIGDGDCFYRAISYALTRVDLISNSDELRKAASRTLLAIINNTNFYPRNRHPTHADFVDDLRKALLTTPSTAWHDQSVANYAQYIKTAARGQGGTRGWAQFADAHALAILFRRPIVIVRPRAFPHELQGLVTSWDDRTLPKLMTAFFPDGESIFDQFNVSFSELNNFTIAHQIPGRHNRVQRRAVQNPVVIWYNGTNHFQAIVFDPISSASTQGMEFINSDPVVVPPDFLTNVGEQQQNDQ</sequence>
<keyword evidence="1" id="KW-0233">DNA recombination</keyword>
<feature type="region of interest" description="Disordered" evidence="2">
    <location>
        <begin position="1395"/>
        <end position="1414"/>
    </location>
</feature>
<keyword evidence="1" id="KW-0347">Helicase</keyword>
<organism evidence="5 6">
    <name type="scientific">Heterodera trifolii</name>
    <dbReference type="NCBI Taxonomy" id="157864"/>
    <lineage>
        <taxon>Eukaryota</taxon>
        <taxon>Metazoa</taxon>
        <taxon>Ecdysozoa</taxon>
        <taxon>Nematoda</taxon>
        <taxon>Chromadorea</taxon>
        <taxon>Rhabditida</taxon>
        <taxon>Tylenchina</taxon>
        <taxon>Tylenchomorpha</taxon>
        <taxon>Tylenchoidea</taxon>
        <taxon>Heteroderidae</taxon>
        <taxon>Heteroderinae</taxon>
        <taxon>Heterodera</taxon>
    </lineage>
</organism>
<dbReference type="PANTHER" id="PTHR10492:SF57">
    <property type="entry name" value="ATP-DEPENDENT DNA HELICASE"/>
    <property type="match status" value="1"/>
</dbReference>
<dbReference type="SUPFAM" id="SSF52949">
    <property type="entry name" value="Macro domain-like"/>
    <property type="match status" value="1"/>
</dbReference>
<dbReference type="Pfam" id="PF01661">
    <property type="entry name" value="Macro"/>
    <property type="match status" value="1"/>
</dbReference>
<dbReference type="GO" id="GO:0016787">
    <property type="term" value="F:hydrolase activity"/>
    <property type="evidence" value="ECO:0007669"/>
    <property type="project" value="UniProtKB-KW"/>
</dbReference>
<accession>A0ABD2IEF7</accession>
<dbReference type="EMBL" id="JBICBT010001269">
    <property type="protein sequence ID" value="KAL3075630.1"/>
    <property type="molecule type" value="Genomic_DNA"/>
</dbReference>
<dbReference type="PROSITE" id="PS51154">
    <property type="entry name" value="MACRO"/>
    <property type="match status" value="1"/>
</dbReference>
<dbReference type="PROSITE" id="PS50802">
    <property type="entry name" value="OTU"/>
    <property type="match status" value="1"/>
</dbReference>
<keyword evidence="1" id="KW-0067">ATP-binding</keyword>
<dbReference type="SMART" id="SM00506">
    <property type="entry name" value="A1pp"/>
    <property type="match status" value="1"/>
</dbReference>
<evidence type="ECO:0000256" key="1">
    <source>
        <dbReference type="RuleBase" id="RU363044"/>
    </source>
</evidence>
<comment type="cofactor">
    <cofactor evidence="1">
        <name>Mg(2+)</name>
        <dbReference type="ChEBI" id="CHEBI:18420"/>
    </cofactor>
</comment>
<feature type="region of interest" description="Disordered" evidence="2">
    <location>
        <begin position="2303"/>
        <end position="2322"/>
    </location>
</feature>
<dbReference type="Gene3D" id="3.40.220.10">
    <property type="entry name" value="Leucine Aminopeptidase, subunit E, domain 1"/>
    <property type="match status" value="1"/>
</dbReference>
<dbReference type="Gene3D" id="3.90.70.80">
    <property type="match status" value="1"/>
</dbReference>
<dbReference type="SUPFAM" id="SSF52540">
    <property type="entry name" value="P-loop containing nucleoside triphosphate hydrolases"/>
    <property type="match status" value="2"/>
</dbReference>
<dbReference type="InterPro" id="IPR025476">
    <property type="entry name" value="Helitron_helicase-like"/>
</dbReference>
<dbReference type="InterPro" id="IPR027417">
    <property type="entry name" value="P-loop_NTPase"/>
</dbReference>
<dbReference type="InterPro" id="IPR043472">
    <property type="entry name" value="Macro_dom-like"/>
</dbReference>
<evidence type="ECO:0000259" key="4">
    <source>
        <dbReference type="PROSITE" id="PS51154"/>
    </source>
</evidence>
<keyword evidence="1" id="KW-0547">Nucleotide-binding</keyword>
<dbReference type="InterPro" id="IPR049163">
    <property type="entry name" value="Pif1-like_2B_dom"/>
</dbReference>
<evidence type="ECO:0000259" key="3">
    <source>
        <dbReference type="PROSITE" id="PS50802"/>
    </source>
</evidence>
<feature type="domain" description="OTU" evidence="3">
    <location>
        <begin position="2614"/>
        <end position="2823"/>
    </location>
</feature>
<dbReference type="InterPro" id="IPR003323">
    <property type="entry name" value="OTU_dom"/>
</dbReference>
<dbReference type="GO" id="GO:0006310">
    <property type="term" value="P:DNA recombination"/>
    <property type="evidence" value="ECO:0007669"/>
    <property type="project" value="UniProtKB-KW"/>
</dbReference>
<feature type="region of interest" description="Disordered" evidence="2">
    <location>
        <begin position="650"/>
        <end position="699"/>
    </location>
</feature>
<keyword evidence="6" id="KW-1185">Reference proteome</keyword>
<protein>
    <recommendedName>
        <fullName evidence="1">ATP-dependent DNA helicase</fullName>
        <ecNumber evidence="1">5.6.2.3</ecNumber>
    </recommendedName>
</protein>
<dbReference type="GO" id="GO:0043139">
    <property type="term" value="F:5'-3' DNA helicase activity"/>
    <property type="evidence" value="ECO:0007669"/>
    <property type="project" value="UniProtKB-EC"/>
</dbReference>
<name>A0ABD2IEF7_9BILA</name>
<feature type="compositionally biased region" description="Low complexity" evidence="2">
    <location>
        <begin position="668"/>
        <end position="682"/>
    </location>
</feature>
<dbReference type="Gene3D" id="3.40.50.300">
    <property type="entry name" value="P-loop containing nucleotide triphosphate hydrolases"/>
    <property type="match status" value="1"/>
</dbReference>
<dbReference type="Proteomes" id="UP001620626">
    <property type="component" value="Unassembled WGS sequence"/>
</dbReference>
<keyword evidence="1" id="KW-0234">DNA repair</keyword>
<dbReference type="GO" id="GO:0006281">
    <property type="term" value="P:DNA repair"/>
    <property type="evidence" value="ECO:0007669"/>
    <property type="project" value="UniProtKB-KW"/>
</dbReference>
<gene>
    <name evidence="5" type="ORF">niasHT_034544</name>
</gene>
<comment type="catalytic activity">
    <reaction evidence="1">
        <text>ATP + H2O = ADP + phosphate + H(+)</text>
        <dbReference type="Rhea" id="RHEA:13065"/>
        <dbReference type="ChEBI" id="CHEBI:15377"/>
        <dbReference type="ChEBI" id="CHEBI:15378"/>
        <dbReference type="ChEBI" id="CHEBI:30616"/>
        <dbReference type="ChEBI" id="CHEBI:43474"/>
        <dbReference type="ChEBI" id="CHEBI:456216"/>
        <dbReference type="EC" id="5.6.2.3"/>
    </reaction>
</comment>
<dbReference type="Pfam" id="PF21530">
    <property type="entry name" value="Pif1_2B_dom"/>
    <property type="match status" value="1"/>
</dbReference>